<dbReference type="Pfam" id="PF13837">
    <property type="entry name" value="Myb_DNA-bind_4"/>
    <property type="match status" value="1"/>
</dbReference>
<evidence type="ECO:0000313" key="4">
    <source>
        <dbReference type="Proteomes" id="UP000504609"/>
    </source>
</evidence>
<sequence>MSEPPTTSTEPQRQHQHEQQQHPHHLLHLPLIHGGASTGTTARINTAVATSPSTVIVREYRKGNWSLQETMILITAKKLDEERRNKAEQGTARKGSELRWKWVENYCWSQGCERSQNQCNDKWDNLLRDYKKVREHESRACDQSQIPSYWKMEKHERKDNNLPSNMAFEVYQALNDVVQRKLRGVSVAVVAGPPPSPSPAEGEAAAGTSSPAASESSSSSSSGREWGQKKEKRERKRRRVGRSIERSASAVAQTLRTCEEQREIRHQQLMELKKRRLQIQEARNHIQGQGIADLVAAVANLSGINNRRRRRRRSEEYECLYSGEEVRMLKEQNEAMQAELSSVKTELSQLRDQMPSLVRTMMHNVMHNIPPPPPPSTDPGGDAYK</sequence>
<evidence type="ECO:0000313" key="5">
    <source>
        <dbReference type="RefSeq" id="XP_022942159.1"/>
    </source>
</evidence>
<dbReference type="PROSITE" id="PS50090">
    <property type="entry name" value="MYB_LIKE"/>
    <property type="match status" value="1"/>
</dbReference>
<dbReference type="InterPro" id="IPR001005">
    <property type="entry name" value="SANT/Myb"/>
</dbReference>
<organism evidence="4 5">
    <name type="scientific">Cucurbita moschata</name>
    <name type="common">Winter crookneck squash</name>
    <name type="synonym">Cucurbita pepo var. moschata</name>
    <dbReference type="NCBI Taxonomy" id="3662"/>
    <lineage>
        <taxon>Eukaryota</taxon>
        <taxon>Viridiplantae</taxon>
        <taxon>Streptophyta</taxon>
        <taxon>Embryophyta</taxon>
        <taxon>Tracheophyta</taxon>
        <taxon>Spermatophyta</taxon>
        <taxon>Magnoliopsida</taxon>
        <taxon>eudicotyledons</taxon>
        <taxon>Gunneridae</taxon>
        <taxon>Pentapetalae</taxon>
        <taxon>rosids</taxon>
        <taxon>fabids</taxon>
        <taxon>Cucurbitales</taxon>
        <taxon>Cucurbitaceae</taxon>
        <taxon>Cucurbiteae</taxon>
        <taxon>Cucurbita</taxon>
    </lineage>
</organism>
<feature type="region of interest" description="Disordered" evidence="2">
    <location>
        <begin position="1"/>
        <end position="24"/>
    </location>
</feature>
<feature type="domain" description="Myb-like" evidence="3">
    <location>
        <begin position="57"/>
        <end position="127"/>
    </location>
</feature>
<accession>A0A6J1FQH6</accession>
<evidence type="ECO:0000256" key="2">
    <source>
        <dbReference type="SAM" id="MobiDB-lite"/>
    </source>
</evidence>
<dbReference type="GeneID" id="111447303"/>
<feature type="coiled-coil region" evidence="1">
    <location>
        <begin position="326"/>
        <end position="353"/>
    </location>
</feature>
<reference evidence="5" key="1">
    <citation type="submission" date="2025-08" db="UniProtKB">
        <authorList>
            <consortium name="RefSeq"/>
        </authorList>
    </citation>
    <scope>IDENTIFICATION</scope>
    <source>
        <tissue evidence="5">Young leaves</tissue>
    </source>
</reference>
<evidence type="ECO:0000259" key="3">
    <source>
        <dbReference type="PROSITE" id="PS50090"/>
    </source>
</evidence>
<evidence type="ECO:0000256" key="1">
    <source>
        <dbReference type="SAM" id="Coils"/>
    </source>
</evidence>
<dbReference type="RefSeq" id="XP_022942159.1">
    <property type="nucleotide sequence ID" value="XM_023086391.1"/>
</dbReference>
<protein>
    <submittedName>
        <fullName evidence="5">Trihelix transcription factor ASR3-like</fullName>
    </submittedName>
</protein>
<keyword evidence="1" id="KW-0175">Coiled coil</keyword>
<dbReference type="Gene3D" id="1.10.10.60">
    <property type="entry name" value="Homeodomain-like"/>
    <property type="match status" value="1"/>
</dbReference>
<keyword evidence="4" id="KW-1185">Reference proteome</keyword>
<dbReference type="AlphaFoldDB" id="A0A6J1FQH6"/>
<dbReference type="PANTHER" id="PTHR33492">
    <property type="entry name" value="OSJNBA0043A12.37 PROTEIN-RELATED"/>
    <property type="match status" value="1"/>
</dbReference>
<feature type="region of interest" description="Disordered" evidence="2">
    <location>
        <begin position="366"/>
        <end position="385"/>
    </location>
</feature>
<dbReference type="Proteomes" id="UP000504609">
    <property type="component" value="Unplaced"/>
</dbReference>
<feature type="compositionally biased region" description="Basic residues" evidence="2">
    <location>
        <begin position="232"/>
        <end position="241"/>
    </location>
</feature>
<feature type="compositionally biased region" description="Low complexity" evidence="2">
    <location>
        <begin position="199"/>
        <end position="225"/>
    </location>
</feature>
<dbReference type="KEGG" id="cmos:111447303"/>
<feature type="compositionally biased region" description="Basic and acidic residues" evidence="2">
    <location>
        <begin position="12"/>
        <end position="21"/>
    </location>
</feature>
<dbReference type="PANTHER" id="PTHR33492:SF11">
    <property type="entry name" value="OS04G0670900 PROTEIN"/>
    <property type="match status" value="1"/>
</dbReference>
<name>A0A6J1FQH6_CUCMO</name>
<dbReference type="InterPro" id="IPR044822">
    <property type="entry name" value="Myb_DNA-bind_4"/>
</dbReference>
<proteinExistence type="predicted"/>
<feature type="compositionally biased region" description="Polar residues" evidence="2">
    <location>
        <begin position="1"/>
        <end position="10"/>
    </location>
</feature>
<feature type="region of interest" description="Disordered" evidence="2">
    <location>
        <begin position="193"/>
        <end position="257"/>
    </location>
</feature>
<gene>
    <name evidence="5" type="primary">LOC111447303</name>
</gene>